<gene>
    <name evidence="5" type="ORF">FEAC_22020</name>
</gene>
<dbReference type="InterPro" id="IPR017895">
    <property type="entry name" value="HTH_IS408/IS1162_type"/>
</dbReference>
<dbReference type="RefSeq" id="WP_419195368.1">
    <property type="nucleotide sequence ID" value="NZ_JXUW01000023.1"/>
</dbReference>
<comment type="similarity">
    <text evidence="1">Belongs to the transposase IS21/IS408/IS1162 family.</text>
</comment>
<evidence type="ECO:0000259" key="4">
    <source>
        <dbReference type="PROSITE" id="PS50994"/>
    </source>
</evidence>
<evidence type="ECO:0000259" key="3">
    <source>
        <dbReference type="PROSITE" id="PS50532"/>
    </source>
</evidence>
<protein>
    <submittedName>
        <fullName evidence="5">Integrase core domain protein</fullName>
    </submittedName>
</protein>
<evidence type="ECO:0000313" key="5">
    <source>
        <dbReference type="EMBL" id="KJE76009.1"/>
    </source>
</evidence>
<keyword evidence="6" id="KW-1185">Reference proteome</keyword>
<organism evidence="5 6">
    <name type="scientific">Ferrimicrobium acidiphilum DSM 19497</name>
    <dbReference type="NCBI Taxonomy" id="1121877"/>
    <lineage>
        <taxon>Bacteria</taxon>
        <taxon>Bacillati</taxon>
        <taxon>Actinomycetota</taxon>
        <taxon>Acidimicrobiia</taxon>
        <taxon>Acidimicrobiales</taxon>
        <taxon>Acidimicrobiaceae</taxon>
        <taxon>Ferrimicrobium</taxon>
    </lineage>
</organism>
<comment type="caution">
    <text evidence="5">The sequence shown here is derived from an EMBL/GenBank/DDBJ whole genome shotgun (WGS) entry which is preliminary data.</text>
</comment>
<evidence type="ECO:0000313" key="6">
    <source>
        <dbReference type="Proteomes" id="UP000032336"/>
    </source>
</evidence>
<dbReference type="eggNOG" id="COG4584">
    <property type="taxonomic scope" value="Bacteria"/>
</dbReference>
<feature type="compositionally biased region" description="Pro residues" evidence="2">
    <location>
        <begin position="490"/>
        <end position="501"/>
    </location>
</feature>
<feature type="region of interest" description="Disordered" evidence="2">
    <location>
        <begin position="486"/>
        <end position="515"/>
    </location>
</feature>
<dbReference type="GO" id="GO:0003676">
    <property type="term" value="F:nucleic acid binding"/>
    <property type="evidence" value="ECO:0007669"/>
    <property type="project" value="InterPro"/>
</dbReference>
<dbReference type="NCBIfam" id="NF033546">
    <property type="entry name" value="transpos_IS21"/>
    <property type="match status" value="1"/>
</dbReference>
<feature type="domain" description="HTH IS408-type" evidence="3">
    <location>
        <begin position="11"/>
        <end position="91"/>
    </location>
</feature>
<dbReference type="GeneID" id="78373261"/>
<reference evidence="5 6" key="1">
    <citation type="submission" date="2015-01" db="EMBL/GenBank/DDBJ databases">
        <title>Draft genome of the acidophilic iron oxidizer Ferrimicrobium acidiphilum strain T23.</title>
        <authorList>
            <person name="Poehlein A."/>
            <person name="Eisen S."/>
            <person name="Schloemann M."/>
            <person name="Johnson B.D."/>
            <person name="Daniel R."/>
            <person name="Muehling M."/>
        </authorList>
    </citation>
    <scope>NUCLEOTIDE SEQUENCE [LARGE SCALE GENOMIC DNA]</scope>
    <source>
        <strain evidence="5 6">T23</strain>
    </source>
</reference>
<proteinExistence type="inferred from homology"/>
<dbReference type="InterPro" id="IPR001584">
    <property type="entry name" value="Integrase_cat-core"/>
</dbReference>
<name>A0A0D8FST4_9ACTN</name>
<dbReference type="GO" id="GO:0015074">
    <property type="term" value="P:DNA integration"/>
    <property type="evidence" value="ECO:0007669"/>
    <property type="project" value="InterPro"/>
</dbReference>
<dbReference type="Pfam" id="PF22483">
    <property type="entry name" value="Mu-transpos_C_2"/>
    <property type="match status" value="1"/>
</dbReference>
<dbReference type="STRING" id="1121877.FEAC_22020"/>
<dbReference type="PROSITE" id="PS50994">
    <property type="entry name" value="INTEGRASE"/>
    <property type="match status" value="1"/>
</dbReference>
<dbReference type="InterPro" id="IPR054353">
    <property type="entry name" value="IstA-like_C"/>
</dbReference>
<dbReference type="InterPro" id="IPR036397">
    <property type="entry name" value="RNaseH_sf"/>
</dbReference>
<sequence length="515" mass="58369">MSRPRIIMRQIREVLRLSLSERRSIREISQACSLPKSTVSDYVKRAKQAGLCWPLPDDLDDDGLESLLFGANTPPVHAKPMPDLGYLHRELKRPHMTLMLLWVEYREAHPDGYGYTQFCEYYRRFADTLSPTMRQRHVAGAKTFVDFAGDTLPIYGPDDEVEFYAQIFVAVLGASNLTYVEALANQNLYHVIGAHTRAFSSFGGVTDAIVCDGMRTAVTKADRYEPVPNATYLEMATHYQMTVLPARPYHPRDKPKVEVAVLVVERWILARLRNRHFHSLAEANAEIVKLTWDLNHRVTKSLGTSRQELFETIERDHLRPLPATPYEFATWRRAKVSIDYHIIVSADRHYYSVPYRLVGTHVEVRLSEKSVQIFAKGVRVALHPRSSVRYGFTTDPSHMPASHRAHLEWSPSRIINWAKTTGPMTGALVEGVLERRPHPEQGYRSCLGIMSLAKTYSPERLEAACSRALSLGSYSYRSVASILKNGLDSAPPPGETPPSEPGPIHENLRGSDYYQ</sequence>
<dbReference type="Proteomes" id="UP000032336">
    <property type="component" value="Unassembled WGS sequence"/>
</dbReference>
<dbReference type="PATRIC" id="fig|1121877.4.peg.2454"/>
<dbReference type="AlphaFoldDB" id="A0A0D8FST4"/>
<evidence type="ECO:0000256" key="2">
    <source>
        <dbReference type="SAM" id="MobiDB-lite"/>
    </source>
</evidence>
<accession>A0A0D8FST4</accession>
<feature type="domain" description="Integrase catalytic" evidence="4">
    <location>
        <begin position="127"/>
        <end position="314"/>
    </location>
</feature>
<dbReference type="PROSITE" id="PS50532">
    <property type="entry name" value="HTH_IS408"/>
    <property type="match status" value="1"/>
</dbReference>
<dbReference type="PANTHER" id="PTHR35004:SF8">
    <property type="entry name" value="TRANSPOSASE RV3428C-RELATED"/>
    <property type="match status" value="1"/>
</dbReference>
<dbReference type="PANTHER" id="PTHR35004">
    <property type="entry name" value="TRANSPOSASE RV3428C-RELATED"/>
    <property type="match status" value="1"/>
</dbReference>
<dbReference type="Gene3D" id="3.30.420.10">
    <property type="entry name" value="Ribonuclease H-like superfamily/Ribonuclease H"/>
    <property type="match status" value="1"/>
</dbReference>
<dbReference type="SUPFAM" id="SSF53098">
    <property type="entry name" value="Ribonuclease H-like"/>
    <property type="match status" value="1"/>
</dbReference>
<dbReference type="InterPro" id="IPR012337">
    <property type="entry name" value="RNaseH-like_sf"/>
</dbReference>
<evidence type="ECO:0000256" key="1">
    <source>
        <dbReference type="ARBA" id="ARBA00009277"/>
    </source>
</evidence>
<dbReference type="EMBL" id="JXUW01000023">
    <property type="protein sequence ID" value="KJE76009.1"/>
    <property type="molecule type" value="Genomic_DNA"/>
</dbReference>